<dbReference type="PROSITE" id="PS50237">
    <property type="entry name" value="HECT"/>
    <property type="match status" value="1"/>
</dbReference>
<dbReference type="InterPro" id="IPR042469">
    <property type="entry name" value="HECTD3"/>
</dbReference>
<dbReference type="PANTHER" id="PTHR46654:SF1">
    <property type="entry name" value="E3 UBIQUITIN-PROTEIN LIGASE HECTD3"/>
    <property type="match status" value="1"/>
</dbReference>
<dbReference type="PROSITE" id="PS50012">
    <property type="entry name" value="RCC1_3"/>
    <property type="match status" value="1"/>
</dbReference>
<dbReference type="Gene3D" id="3.30.2410.10">
    <property type="entry name" value="Hect, E3 ligase catalytic domain"/>
    <property type="match status" value="1"/>
</dbReference>
<dbReference type="SUPFAM" id="SSF50985">
    <property type="entry name" value="RCC1/BLIP-II"/>
    <property type="match status" value="1"/>
</dbReference>
<dbReference type="OrthoDB" id="290242at2759"/>
<dbReference type="PANTHER" id="PTHR46654">
    <property type="entry name" value="E3 UBIQUITIN-PROTEIN LIGASE HECTD3"/>
    <property type="match status" value="1"/>
</dbReference>
<dbReference type="Gene3D" id="2.130.10.30">
    <property type="entry name" value="Regulator of chromosome condensation 1/beta-lactamase-inhibitor protein II"/>
    <property type="match status" value="1"/>
</dbReference>
<feature type="domain" description="HECT" evidence="4">
    <location>
        <begin position="681"/>
        <end position="1068"/>
    </location>
</feature>
<gene>
    <name evidence="5" type="ORF">FGO68_gene10217</name>
</gene>
<keyword evidence="6" id="KW-1185">Reference proteome</keyword>
<name>A0A8J8SV65_HALGN</name>
<dbReference type="SUPFAM" id="SSF56204">
    <property type="entry name" value="Hect, E3 ligase catalytic domain"/>
    <property type="match status" value="1"/>
</dbReference>
<dbReference type="InterPro" id="IPR000408">
    <property type="entry name" value="Reg_chr_condens"/>
</dbReference>
<dbReference type="Pfam" id="PF00415">
    <property type="entry name" value="RCC1"/>
    <property type="match status" value="1"/>
</dbReference>
<dbReference type="Proteomes" id="UP000785679">
    <property type="component" value="Unassembled WGS sequence"/>
</dbReference>
<protein>
    <recommendedName>
        <fullName evidence="4">HECT domain-containing protein</fullName>
    </recommendedName>
</protein>
<evidence type="ECO:0000313" key="6">
    <source>
        <dbReference type="Proteomes" id="UP000785679"/>
    </source>
</evidence>
<dbReference type="Gene3D" id="3.30.2160.10">
    <property type="entry name" value="Hect, E3 ligase catalytic domain"/>
    <property type="match status" value="1"/>
</dbReference>
<feature type="active site" description="Glycyl thioester intermediate" evidence="2">
    <location>
        <position position="1044"/>
    </location>
</feature>
<dbReference type="Pfam" id="PF00632">
    <property type="entry name" value="HECT"/>
    <property type="match status" value="1"/>
</dbReference>
<dbReference type="InterPro" id="IPR000569">
    <property type="entry name" value="HECT_dom"/>
</dbReference>
<reference evidence="5" key="1">
    <citation type="submission" date="2019-06" db="EMBL/GenBank/DDBJ databases">
        <authorList>
            <person name="Zheng W."/>
        </authorList>
    </citation>
    <scope>NUCLEOTIDE SEQUENCE</scope>
    <source>
        <strain evidence="5">QDHG01</strain>
    </source>
</reference>
<dbReference type="GO" id="GO:0004842">
    <property type="term" value="F:ubiquitin-protein transferase activity"/>
    <property type="evidence" value="ECO:0007669"/>
    <property type="project" value="InterPro"/>
</dbReference>
<evidence type="ECO:0000256" key="2">
    <source>
        <dbReference type="PROSITE-ProRule" id="PRU00104"/>
    </source>
</evidence>
<organism evidence="5 6">
    <name type="scientific">Halteria grandinella</name>
    <dbReference type="NCBI Taxonomy" id="5974"/>
    <lineage>
        <taxon>Eukaryota</taxon>
        <taxon>Sar</taxon>
        <taxon>Alveolata</taxon>
        <taxon>Ciliophora</taxon>
        <taxon>Intramacronucleata</taxon>
        <taxon>Spirotrichea</taxon>
        <taxon>Stichotrichia</taxon>
        <taxon>Sporadotrichida</taxon>
        <taxon>Halteriidae</taxon>
        <taxon>Halteria</taxon>
    </lineage>
</organism>
<evidence type="ECO:0000313" key="5">
    <source>
        <dbReference type="EMBL" id="TNV71466.1"/>
    </source>
</evidence>
<comment type="caution">
    <text evidence="5">The sequence shown here is derived from an EMBL/GenBank/DDBJ whole genome shotgun (WGS) entry which is preliminary data.</text>
</comment>
<keyword evidence="1 2" id="KW-0833">Ubl conjugation pathway</keyword>
<evidence type="ECO:0000256" key="1">
    <source>
        <dbReference type="ARBA" id="ARBA00022786"/>
    </source>
</evidence>
<evidence type="ECO:0000256" key="3">
    <source>
        <dbReference type="PROSITE-ProRule" id="PRU00235"/>
    </source>
</evidence>
<accession>A0A8J8SV65</accession>
<proteinExistence type="predicted"/>
<evidence type="ECO:0000259" key="4">
    <source>
        <dbReference type="PROSITE" id="PS50237"/>
    </source>
</evidence>
<dbReference type="EMBL" id="RRYP01029784">
    <property type="protein sequence ID" value="TNV71466.1"/>
    <property type="molecule type" value="Genomic_DNA"/>
</dbReference>
<dbReference type="InterPro" id="IPR035983">
    <property type="entry name" value="Hect_E3_ubiquitin_ligase"/>
</dbReference>
<dbReference type="Gene3D" id="3.90.1750.10">
    <property type="entry name" value="Hect, E3 ligase catalytic domains"/>
    <property type="match status" value="1"/>
</dbReference>
<dbReference type="InterPro" id="IPR009091">
    <property type="entry name" value="RCC1/BLIP-II"/>
</dbReference>
<dbReference type="AlphaFoldDB" id="A0A8J8SV65"/>
<dbReference type="SMART" id="SM00119">
    <property type="entry name" value="HECTc"/>
    <property type="match status" value="1"/>
</dbReference>
<sequence length="1087" mass="124202">MGTDQRFYWWGKNKHKHFQDADGTQDKFIQMTPECSPRLLDGKITSMASGAHFTLFVSDIGQVFARGKYFLDHMQLPVIPTAMLIPLDERYVAQRAYCTTGSKSQQVAIIDVFDKKDKLRKLLSGGKSRFGILGLGDGVKDSNLFKEVKVDYKSIQFKSLDLSVRHAFAITTTGELYAWGANDYGALGLGKETSHIQYVPAKVQALADLSIKKVSCGDFHNLVYAKVVKNGLEVEGATKVFSFGKSGNSENYYLGLTDEQAKEIKEKQKDFTGPWELKKFENCNIRHIAAGLKSSFVFTDAPKEVENMTKHVMEEDGTFAEGIMHFYYDKEGKLVQIPEAQFAKKQGDLPAVCFAIKYPIKNLAAKKDKLPDISALEALLKEPTLGVPTHTDVKCTISNEDITGARYYGCPPESRGKKVYNLSQKSLFRINECDLDPVVFIRFARPIADNTVQLPVLKTEDFYEAHPTAYGLEMEIKPDYKTFISEDLISITGDLFKSKQKHFEPFNKETLRLLKDYINTMTLTSENEYTKEALKKIEEKRTAYDALTSKSDEKVSAVIDLQYVPLMHIHKDSYEVIRKIIDMQNKYFLRFMNTVTMKRLPKSIQEKYGWNQYVQLIKTEMLSHAKKKLINKMIESLKKTEEAQITVMRRKAFNFKESGQCDNEGKCTIFGQVFQQLRKENYSAFKKNRVDDKVFNVTFKGEGSQDAGGPFRDCITNMCRELQSGSLPLLIPTPNNLNNVGQFRECYLPNQSSRSPTQLEMFTCLGAMIGWSIRSTSSLNLDFPPVFWKKILGIEPDEWDLKQIDTYTWQIVQNFKTKYLGVKSISEQSLLASTTKPIKESTTQPSTSVSPQFEGVDEQLASYEEQVPKSRKELEEEFEMAVDEKFTVLLNDGTEVELCPGGKKRQVTLDNLQEYVELLVSERLTRFDTQMKYIKEGISLIIPESVLFFMTWQDVDMRSTGAKTVDISTLKSITIYDTCKEDSPVVVMFWKVFATLNEDQRSKYLKFVWGRSRLPVNLDGLNRKHCIEYFKSRAKDSLPISHTCFFRIDLPDYSSEEILRKRLLYAIEYCGDIDADRAAGDIRPEEE</sequence>
<feature type="repeat" description="RCC1" evidence="3">
    <location>
        <begin position="174"/>
        <end position="227"/>
    </location>
</feature>